<dbReference type="Proteomes" id="UP000018745">
    <property type="component" value="Chromosome"/>
</dbReference>
<name>A0ABM5P0Y4_9MOLU</name>
<sequence length="184" mass="21353">MTLYLEELEEAEALRMITLPLIVPSEKEVLNSKELDLSKSPLNACYSKPLVNEKTGKKQSWFDVKLTVKGEDNLPSRKEWFYLATDSGYLFRACFAGKKVKWLSCFEDSEIIGTWIKGKLADEWELVSSFDYVEEDRDKEGIITKEMLEEYGGDQIFLKKTNITEKDNKGIERDVWLISFPFKL</sequence>
<keyword evidence="3" id="KW-1185">Reference proteome</keyword>
<dbReference type="Pfam" id="PF20731">
    <property type="entry name" value="RE_NgoFVII_C"/>
    <property type="match status" value="1"/>
</dbReference>
<accession>A0ABM5P0Y4</accession>
<dbReference type="EMBL" id="CP006935">
    <property type="protein sequence ID" value="AHC40117.1"/>
    <property type="molecule type" value="Genomic_DNA"/>
</dbReference>
<feature type="domain" description="Restriction endonuclease type II NgoFVII C-terminal B3-like DNA-binding" evidence="1">
    <location>
        <begin position="37"/>
        <end position="149"/>
    </location>
</feature>
<gene>
    <name evidence="2" type="ORF">OVS_00635</name>
</gene>
<reference evidence="2 3" key="1">
    <citation type="journal article" date="2014" name="Genome Announc.">
        <title>Complete Genome Sequence of Mycoplasma ovis Strain Michigan, a Hemoplasma of Sheep with Two Distinct 16S rRNA Genes.</title>
        <authorList>
            <person name="Deshuillers P.L."/>
            <person name="Santos A.P."/>
            <person name="do Nascimento N.C."/>
            <person name="Hampel J.A."/>
            <person name="Bergin I.L."/>
            <person name="Dyson M.C."/>
            <person name="Messick J.B."/>
        </authorList>
    </citation>
    <scope>NUCLEOTIDE SEQUENCE [LARGE SCALE GENOMIC DNA]</scope>
    <source>
        <strain evidence="2 3">Michigan</strain>
    </source>
</reference>
<dbReference type="InterPro" id="IPR048923">
    <property type="entry name" value="RE_NgoFVII_C"/>
</dbReference>
<organism evidence="2 3">
    <name type="scientific">Mycoplasma ovis str. Michigan</name>
    <dbReference type="NCBI Taxonomy" id="1415773"/>
    <lineage>
        <taxon>Bacteria</taxon>
        <taxon>Bacillati</taxon>
        <taxon>Mycoplasmatota</taxon>
        <taxon>Mollicutes</taxon>
        <taxon>Mycoplasmataceae</taxon>
        <taxon>Mycoplasma</taxon>
    </lineage>
</organism>
<evidence type="ECO:0000313" key="2">
    <source>
        <dbReference type="EMBL" id="AHC40117.1"/>
    </source>
</evidence>
<dbReference type="RefSeq" id="WP_024070920.1">
    <property type="nucleotide sequence ID" value="NC_023062.1"/>
</dbReference>
<proteinExistence type="predicted"/>
<protein>
    <recommendedName>
        <fullName evidence="1">Restriction endonuclease type II NgoFVII C-terminal B3-like DNA-binding domain-containing protein</fullName>
    </recommendedName>
</protein>
<evidence type="ECO:0000259" key="1">
    <source>
        <dbReference type="Pfam" id="PF20731"/>
    </source>
</evidence>
<evidence type="ECO:0000313" key="3">
    <source>
        <dbReference type="Proteomes" id="UP000018745"/>
    </source>
</evidence>